<evidence type="ECO:0000256" key="5">
    <source>
        <dbReference type="ARBA" id="ARBA00047846"/>
    </source>
</evidence>
<dbReference type="Gene3D" id="1.10.10.10">
    <property type="entry name" value="Winged helix-like DNA-binding domain superfamily/Winged helix DNA-binding domain"/>
    <property type="match status" value="1"/>
</dbReference>
<evidence type="ECO:0000256" key="1">
    <source>
        <dbReference type="ARBA" id="ARBA00022598"/>
    </source>
</evidence>
<dbReference type="SUPFAM" id="SSF50037">
    <property type="entry name" value="C-terminal domain of transcriptional repressors"/>
    <property type="match status" value="1"/>
</dbReference>
<comment type="caution">
    <text evidence="8">The sequence shown here is derived from an EMBL/GenBank/DDBJ whole genome shotgun (WGS) entry which is preliminary data.</text>
</comment>
<dbReference type="NCBIfam" id="TIGR00121">
    <property type="entry name" value="birA_ligase"/>
    <property type="match status" value="1"/>
</dbReference>
<gene>
    <name evidence="6" type="primary">birA</name>
    <name evidence="8" type="ORF">CWI70_00020</name>
</gene>
<dbReference type="Proteomes" id="UP000287649">
    <property type="component" value="Unassembled WGS sequence"/>
</dbReference>
<dbReference type="SUPFAM" id="SSF46785">
    <property type="entry name" value="Winged helix' DNA-binding domain"/>
    <property type="match status" value="1"/>
</dbReference>
<dbReference type="EMBL" id="PIPX01000001">
    <property type="protein sequence ID" value="RUO55218.1"/>
    <property type="molecule type" value="Genomic_DNA"/>
</dbReference>
<dbReference type="Pfam" id="PF02237">
    <property type="entry name" value="BPL_C"/>
    <property type="match status" value="1"/>
</dbReference>
<dbReference type="Gene3D" id="3.30.930.10">
    <property type="entry name" value="Bira Bifunctional Protein, Domain 2"/>
    <property type="match status" value="1"/>
</dbReference>
<dbReference type="GO" id="GO:0005737">
    <property type="term" value="C:cytoplasm"/>
    <property type="evidence" value="ECO:0007669"/>
    <property type="project" value="TreeGrafter"/>
</dbReference>
<dbReference type="NCBIfam" id="NF008847">
    <property type="entry name" value="PRK11886.1-2"/>
    <property type="match status" value="1"/>
</dbReference>
<name>A0A432Y2P2_9GAMM</name>
<keyword evidence="4 6" id="KW-0092">Biotin</keyword>
<keyword evidence="2 6" id="KW-0547">Nucleotide-binding</keyword>
<sequence length="329" mass="36328">MSRRNERMIRVIELLADGEFHSGEHIGKEIGVSRTAISQYIKNIQALGLDVFRITGKGYKLSQAIELLDLARIESLLNREAKGSVALERIVTSTNDVMRDRLQNGYTFKAGEVLLAEAQTAGRGRRGKQWYSPFATNLYLSMYWPLGRGMSAAMGLSIVVGTLLAEAIKNAGVTDVALKWPNDVLVKGKKLAGILIDLEGQVIDDAHAIIGVGVNLSMPEWLATPIDQAWTDLQSELTTKLNRNEWVADLITRIRSGLAMFDEQGLEPFIKRWLDYDDLFERNVTLTMGSKNLHGIAKGIASDGALCVAIDGTVKHFHAGEVSLRYDTN</sequence>
<dbReference type="InterPro" id="IPR036390">
    <property type="entry name" value="WH_DNA-bd_sf"/>
</dbReference>
<evidence type="ECO:0000256" key="3">
    <source>
        <dbReference type="ARBA" id="ARBA00022840"/>
    </source>
</evidence>
<feature type="binding site" evidence="6">
    <location>
        <begin position="93"/>
        <end position="95"/>
    </location>
    <ligand>
        <name>biotin</name>
        <dbReference type="ChEBI" id="CHEBI:57586"/>
    </ligand>
</feature>
<evidence type="ECO:0000259" key="7">
    <source>
        <dbReference type="PROSITE" id="PS51733"/>
    </source>
</evidence>
<dbReference type="HAMAP" id="MF_00978">
    <property type="entry name" value="Bifunct_BirA"/>
    <property type="match status" value="1"/>
</dbReference>
<keyword evidence="6" id="KW-0678">Repressor</keyword>
<comment type="catalytic activity">
    <reaction evidence="5 6">
        <text>biotin + L-lysyl-[protein] + ATP = N(6)-biotinyl-L-lysyl-[protein] + AMP + diphosphate + H(+)</text>
        <dbReference type="Rhea" id="RHEA:11756"/>
        <dbReference type="Rhea" id="RHEA-COMP:9752"/>
        <dbReference type="Rhea" id="RHEA-COMP:10505"/>
        <dbReference type="ChEBI" id="CHEBI:15378"/>
        <dbReference type="ChEBI" id="CHEBI:29969"/>
        <dbReference type="ChEBI" id="CHEBI:30616"/>
        <dbReference type="ChEBI" id="CHEBI:33019"/>
        <dbReference type="ChEBI" id="CHEBI:57586"/>
        <dbReference type="ChEBI" id="CHEBI:83144"/>
        <dbReference type="ChEBI" id="CHEBI:456215"/>
        <dbReference type="EC" id="6.3.4.15"/>
    </reaction>
</comment>
<dbReference type="PROSITE" id="PS51733">
    <property type="entry name" value="BPL_LPL_CATALYTIC"/>
    <property type="match status" value="1"/>
</dbReference>
<feature type="binding site" evidence="6">
    <location>
        <begin position="123"/>
        <end position="125"/>
    </location>
    <ligand>
        <name>biotin</name>
        <dbReference type="ChEBI" id="CHEBI:57586"/>
    </ligand>
</feature>
<keyword evidence="3 6" id="KW-0067">ATP-binding</keyword>
<comment type="similarity">
    <text evidence="6">Belongs to the biotin--protein ligase family.</text>
</comment>
<dbReference type="PANTHER" id="PTHR12835:SF5">
    <property type="entry name" value="BIOTIN--PROTEIN LIGASE"/>
    <property type="match status" value="1"/>
</dbReference>
<dbReference type="Pfam" id="PF08279">
    <property type="entry name" value="HTH_11"/>
    <property type="match status" value="1"/>
</dbReference>
<evidence type="ECO:0000256" key="4">
    <source>
        <dbReference type="ARBA" id="ARBA00023267"/>
    </source>
</evidence>
<feature type="binding site" evidence="6">
    <location>
        <position position="190"/>
    </location>
    <ligand>
        <name>biotin</name>
        <dbReference type="ChEBI" id="CHEBI:57586"/>
    </ligand>
</feature>
<organism evidence="8 9">
    <name type="scientific">Pseudidiomarina homiensis</name>
    <dbReference type="NCBI Taxonomy" id="364198"/>
    <lineage>
        <taxon>Bacteria</taxon>
        <taxon>Pseudomonadati</taxon>
        <taxon>Pseudomonadota</taxon>
        <taxon>Gammaproteobacteria</taxon>
        <taxon>Alteromonadales</taxon>
        <taxon>Idiomarinaceae</taxon>
        <taxon>Pseudidiomarina</taxon>
    </lineage>
</organism>
<keyword evidence="1 6" id="KW-0436">Ligase</keyword>
<keyword evidence="6" id="KW-0805">Transcription regulation</keyword>
<dbReference type="InterPro" id="IPR008988">
    <property type="entry name" value="Transcriptional_repressor_C"/>
</dbReference>
<feature type="binding site" evidence="6">
    <location>
        <position position="119"/>
    </location>
    <ligand>
        <name>biotin</name>
        <dbReference type="ChEBI" id="CHEBI:57586"/>
    </ligand>
</feature>
<dbReference type="InterPro" id="IPR003142">
    <property type="entry name" value="BPL_C"/>
</dbReference>
<dbReference type="InterPro" id="IPR004408">
    <property type="entry name" value="Biotin_CoA_COase_ligase"/>
</dbReference>
<keyword evidence="6" id="KW-0804">Transcription</keyword>
<proteinExistence type="inferred from homology"/>
<dbReference type="CDD" id="cd16442">
    <property type="entry name" value="BPL"/>
    <property type="match status" value="1"/>
</dbReference>
<dbReference type="GO" id="GO:0003677">
    <property type="term" value="F:DNA binding"/>
    <property type="evidence" value="ECO:0007669"/>
    <property type="project" value="UniProtKB-UniRule"/>
</dbReference>
<evidence type="ECO:0000256" key="6">
    <source>
        <dbReference type="HAMAP-Rule" id="MF_00978"/>
    </source>
</evidence>
<dbReference type="Gene3D" id="2.30.30.100">
    <property type="match status" value="1"/>
</dbReference>
<dbReference type="InterPro" id="IPR013196">
    <property type="entry name" value="HTH_11"/>
</dbReference>
<feature type="DNA-binding region" description="H-T-H motif" evidence="6">
    <location>
        <begin position="23"/>
        <end position="42"/>
    </location>
</feature>
<dbReference type="AlphaFoldDB" id="A0A432Y2P2"/>
<dbReference type="GO" id="GO:0005524">
    <property type="term" value="F:ATP binding"/>
    <property type="evidence" value="ECO:0007669"/>
    <property type="project" value="UniProtKB-UniRule"/>
</dbReference>
<dbReference type="RefSeq" id="WP_126769431.1">
    <property type="nucleotide sequence ID" value="NZ_PIPX01000001.1"/>
</dbReference>
<dbReference type="InterPro" id="IPR030855">
    <property type="entry name" value="Bifunct_BirA"/>
</dbReference>
<comment type="function">
    <text evidence="6">Acts both as a biotin--[acetyl-CoA-carboxylase] ligase and a biotin-operon repressor. In the presence of ATP, BirA activates biotin to form the BirA-biotinyl-5'-adenylate (BirA-bio-5'-AMP or holoBirA) complex. HoloBirA can either transfer the biotinyl moiety to the biotin carboxyl carrier protein (BCCP) subunit of acetyl-CoA carboxylase, or bind to the biotin operator site and inhibit transcription of the operon.</text>
</comment>
<keyword evidence="9" id="KW-1185">Reference proteome</keyword>
<evidence type="ECO:0000313" key="8">
    <source>
        <dbReference type="EMBL" id="RUO55218.1"/>
    </source>
</evidence>
<evidence type="ECO:0000313" key="9">
    <source>
        <dbReference type="Proteomes" id="UP000287649"/>
    </source>
</evidence>
<dbReference type="EC" id="6.3.4.15" evidence="6"/>
<keyword evidence="6" id="KW-0238">DNA-binding</keyword>
<dbReference type="InterPro" id="IPR045864">
    <property type="entry name" value="aa-tRNA-synth_II/BPL/LPL"/>
</dbReference>
<accession>A0A432Y2P2</accession>
<protein>
    <recommendedName>
        <fullName evidence="6">Bifunctional ligase/repressor BirA</fullName>
    </recommendedName>
    <alternativeName>
        <fullName evidence="6">Biotin operon repressor</fullName>
    </alternativeName>
    <alternativeName>
        <fullName evidence="6">Biotin--[acetyl-CoA-carboxylase] ligase</fullName>
        <ecNumber evidence="6">6.3.4.15</ecNumber>
    </alternativeName>
    <alternativeName>
        <fullName evidence="6">Biotin--protein ligase</fullName>
    </alternativeName>
    <alternativeName>
        <fullName evidence="6">Biotin-[acetyl-CoA carboxylase] synthetase</fullName>
    </alternativeName>
</protein>
<dbReference type="OrthoDB" id="9807064at2"/>
<dbReference type="GO" id="GO:0004077">
    <property type="term" value="F:biotin--[biotin carboxyl-carrier protein] ligase activity"/>
    <property type="evidence" value="ECO:0007669"/>
    <property type="project" value="UniProtKB-UniRule"/>
</dbReference>
<reference evidence="9" key="1">
    <citation type="journal article" date="2018" name="Front. Microbiol.">
        <title>Genome-Based Analysis Reveals the Taxonomy and Diversity of the Family Idiomarinaceae.</title>
        <authorList>
            <person name="Liu Y."/>
            <person name="Lai Q."/>
            <person name="Shao Z."/>
        </authorList>
    </citation>
    <scope>NUCLEOTIDE SEQUENCE [LARGE SCALE GENOMIC DNA]</scope>
    <source>
        <strain evidence="9">PO-M2</strain>
    </source>
</reference>
<dbReference type="InterPro" id="IPR004143">
    <property type="entry name" value="BPL_LPL_catalytic"/>
</dbReference>
<dbReference type="SUPFAM" id="SSF55681">
    <property type="entry name" value="Class II aaRS and biotin synthetases"/>
    <property type="match status" value="1"/>
</dbReference>
<evidence type="ECO:0000256" key="2">
    <source>
        <dbReference type="ARBA" id="ARBA00022741"/>
    </source>
</evidence>
<feature type="domain" description="BPL/LPL catalytic" evidence="7">
    <location>
        <begin position="70"/>
        <end position="262"/>
    </location>
</feature>
<dbReference type="GO" id="GO:0006355">
    <property type="term" value="P:regulation of DNA-templated transcription"/>
    <property type="evidence" value="ECO:0007669"/>
    <property type="project" value="UniProtKB-UniRule"/>
</dbReference>
<dbReference type="InterPro" id="IPR036388">
    <property type="entry name" value="WH-like_DNA-bd_sf"/>
</dbReference>
<dbReference type="PANTHER" id="PTHR12835">
    <property type="entry name" value="BIOTIN PROTEIN LIGASE"/>
    <property type="match status" value="1"/>
</dbReference>
<dbReference type="Pfam" id="PF03099">
    <property type="entry name" value="BPL_LplA_LipB"/>
    <property type="match status" value="1"/>
</dbReference>